<protein>
    <submittedName>
        <fullName evidence="1">Uncharacterized protein</fullName>
    </submittedName>
</protein>
<organism evidence="1 2">
    <name type="scientific">Ditylenchus destructor</name>
    <dbReference type="NCBI Taxonomy" id="166010"/>
    <lineage>
        <taxon>Eukaryota</taxon>
        <taxon>Metazoa</taxon>
        <taxon>Ecdysozoa</taxon>
        <taxon>Nematoda</taxon>
        <taxon>Chromadorea</taxon>
        <taxon>Rhabditida</taxon>
        <taxon>Tylenchina</taxon>
        <taxon>Tylenchomorpha</taxon>
        <taxon>Sphaerularioidea</taxon>
        <taxon>Anguinidae</taxon>
        <taxon>Anguininae</taxon>
        <taxon>Ditylenchus</taxon>
    </lineage>
</organism>
<dbReference type="EMBL" id="JAKKPZ010000689">
    <property type="protein sequence ID" value="KAI1693005.1"/>
    <property type="molecule type" value="Genomic_DNA"/>
</dbReference>
<evidence type="ECO:0000313" key="2">
    <source>
        <dbReference type="Proteomes" id="UP001201812"/>
    </source>
</evidence>
<proteinExistence type="predicted"/>
<gene>
    <name evidence="1" type="ORF">DdX_20890</name>
</gene>
<sequence length="283" mass="31863">MDFNSMEALLAKAEDMRQRLLKQANITEAFIKTVKTMHKSAHWKNPKLYKTTVCTHWRDTGKCKCAHGFEELRTPSNRTASLSSMEQLSSTRSTPIIPDSDCSSVYQFNDEAQHYPNLQPFFDPYVDVSKCYNSNNGISVNQGGRAFGFNNQINGNSYSTGYFSSASSMVDSLNYQRNLTNQMHKPPSFDSKTEQPLFSNNPQNIWSYASVCGRKQEMFADEASMCPQNLPSVQESQIPFGQSFHMFGDSYPLQDKSYPSLSSLNQKSFNPAPGAVPNVKPNF</sequence>
<reference evidence="1" key="1">
    <citation type="submission" date="2022-01" db="EMBL/GenBank/DDBJ databases">
        <title>Genome Sequence Resource for Two Populations of Ditylenchus destructor, the Migratory Endoparasitic Phytonematode.</title>
        <authorList>
            <person name="Zhang H."/>
            <person name="Lin R."/>
            <person name="Xie B."/>
        </authorList>
    </citation>
    <scope>NUCLEOTIDE SEQUENCE</scope>
    <source>
        <strain evidence="1">BazhouSP</strain>
    </source>
</reference>
<keyword evidence="2" id="KW-1185">Reference proteome</keyword>
<evidence type="ECO:0000313" key="1">
    <source>
        <dbReference type="EMBL" id="KAI1693005.1"/>
    </source>
</evidence>
<name>A0AAD4MGE9_9BILA</name>
<dbReference type="AlphaFoldDB" id="A0AAD4MGE9"/>
<comment type="caution">
    <text evidence="1">The sequence shown here is derived from an EMBL/GenBank/DDBJ whole genome shotgun (WGS) entry which is preliminary data.</text>
</comment>
<accession>A0AAD4MGE9</accession>
<dbReference type="Proteomes" id="UP001201812">
    <property type="component" value="Unassembled WGS sequence"/>
</dbReference>